<dbReference type="AlphaFoldDB" id="A0A418JGK1"/>
<keyword evidence="3" id="KW-0964">Secreted</keyword>
<evidence type="ECO:0000313" key="9">
    <source>
        <dbReference type="Proteomes" id="UP000285625"/>
    </source>
</evidence>
<sequence length="354" mass="39122">MEYITENNLIELEDDHTLPPHITGQAEGSIEEIEENSVIDINDFTMIDGDHGELTGVLEETDENHYIDINEYTMTEGSHGQATGIIEETEEYQHADNLEMTTPIGENGATQGIIEEVEDSNLIEFDEETDNGAISGHVIGAVEEIEDSFYISTLSESGIEQGSNGSDTFVEDTSEDKPSVKTNSPDPIEIVEEIPRENGYTKGIIIEEDTKPPHFASPNMPKEEPQETQNQPKVNSPIDENNVDPKPTPKDKTIKVVEKVSSKSPKIHEEVMPKVKSETPSSNSIVSNKPNFAPVSSMPVKLKSNKKVTQIQQQHVKQKALPDTGNTSDKNLILMGGLISLLGFSIMRRKKVKQ</sequence>
<evidence type="ECO:0000256" key="6">
    <source>
        <dbReference type="SAM" id="MobiDB-lite"/>
    </source>
</evidence>
<dbReference type="EMBL" id="QXVO01000046">
    <property type="protein sequence ID" value="RIO43272.1"/>
    <property type="molecule type" value="Genomic_DNA"/>
</dbReference>
<keyword evidence="4" id="KW-0732">Signal</keyword>
<feature type="compositionally biased region" description="Basic and acidic residues" evidence="6">
    <location>
        <begin position="247"/>
        <end position="277"/>
    </location>
</feature>
<protein>
    <submittedName>
        <fullName evidence="8">LPXTG cell wall anchor domain-containing protein</fullName>
    </submittedName>
</protein>
<dbReference type="InterPro" id="IPR019931">
    <property type="entry name" value="LPXTG_anchor"/>
</dbReference>
<gene>
    <name evidence="8" type="ORF">BUZ57_11085</name>
</gene>
<feature type="compositionally biased region" description="Polar residues" evidence="6">
    <location>
        <begin position="157"/>
        <end position="167"/>
    </location>
</feature>
<comment type="caution">
    <text evidence="8">The sequence shown here is derived from an EMBL/GenBank/DDBJ whole genome shotgun (WGS) entry which is preliminary data.</text>
</comment>
<dbReference type="PROSITE" id="PS50847">
    <property type="entry name" value="GRAM_POS_ANCHORING"/>
    <property type="match status" value="1"/>
</dbReference>
<name>A0A418JGK1_STAHY</name>
<keyword evidence="5" id="KW-0572">Peptidoglycan-anchor</keyword>
<comment type="subcellular location">
    <subcellularLocation>
        <location evidence="1">Secreted</location>
        <location evidence="1">Cell wall</location>
        <topology evidence="1">Peptidoglycan-anchor</topology>
    </subcellularLocation>
</comment>
<feature type="domain" description="Gram-positive cocci surface proteins LPxTG" evidence="7">
    <location>
        <begin position="321"/>
        <end position="354"/>
    </location>
</feature>
<evidence type="ECO:0000256" key="5">
    <source>
        <dbReference type="ARBA" id="ARBA00023088"/>
    </source>
</evidence>
<keyword evidence="2" id="KW-0134">Cell wall</keyword>
<feature type="region of interest" description="Disordered" evidence="6">
    <location>
        <begin position="157"/>
        <end position="186"/>
    </location>
</feature>
<reference evidence="8 9" key="1">
    <citation type="journal article" date="2016" name="Front. Microbiol.">
        <title>Comprehensive Phylogenetic Analysis of Bovine Non-aureus Staphylococci Species Based on Whole-Genome Sequencing.</title>
        <authorList>
            <person name="Naushad S."/>
            <person name="Barkema H.W."/>
            <person name="Luby C."/>
            <person name="Condas L.A."/>
            <person name="Nobrega D.B."/>
            <person name="Carson D.A."/>
            <person name="De Buck J."/>
        </authorList>
    </citation>
    <scope>NUCLEOTIDE SEQUENCE [LARGE SCALE GENOMIC DNA]</scope>
    <source>
        <strain evidence="8 9">SNUC 5959</strain>
    </source>
</reference>
<feature type="region of interest" description="Disordered" evidence="6">
    <location>
        <begin position="208"/>
        <end position="297"/>
    </location>
</feature>
<dbReference type="NCBIfam" id="TIGR01167">
    <property type="entry name" value="LPXTG_anchor"/>
    <property type="match status" value="1"/>
</dbReference>
<feature type="compositionally biased region" description="Polar residues" evidence="6">
    <location>
        <begin position="278"/>
        <end position="290"/>
    </location>
</feature>
<dbReference type="STRING" id="1284.SHYC_07815"/>
<evidence type="ECO:0000259" key="7">
    <source>
        <dbReference type="PROSITE" id="PS50847"/>
    </source>
</evidence>
<dbReference type="Pfam" id="PF00746">
    <property type="entry name" value="Gram_pos_anchor"/>
    <property type="match status" value="1"/>
</dbReference>
<accession>A0A418JGK1</accession>
<evidence type="ECO:0000256" key="1">
    <source>
        <dbReference type="ARBA" id="ARBA00004168"/>
    </source>
</evidence>
<evidence type="ECO:0000256" key="3">
    <source>
        <dbReference type="ARBA" id="ARBA00022525"/>
    </source>
</evidence>
<organism evidence="8 9">
    <name type="scientific">Staphylococcus hyicus</name>
    <dbReference type="NCBI Taxonomy" id="1284"/>
    <lineage>
        <taxon>Bacteria</taxon>
        <taxon>Bacillati</taxon>
        <taxon>Bacillota</taxon>
        <taxon>Bacilli</taxon>
        <taxon>Bacillales</taxon>
        <taxon>Staphylococcaceae</taxon>
        <taxon>Staphylococcus</taxon>
    </lineage>
</organism>
<proteinExistence type="predicted"/>
<evidence type="ECO:0000256" key="4">
    <source>
        <dbReference type="ARBA" id="ARBA00022729"/>
    </source>
</evidence>
<evidence type="ECO:0000313" key="8">
    <source>
        <dbReference type="EMBL" id="RIO43272.1"/>
    </source>
</evidence>
<evidence type="ECO:0000256" key="2">
    <source>
        <dbReference type="ARBA" id="ARBA00022512"/>
    </source>
</evidence>
<dbReference type="Proteomes" id="UP000285625">
    <property type="component" value="Unassembled WGS sequence"/>
</dbReference>